<evidence type="ECO:0000313" key="2">
    <source>
        <dbReference type="EMBL" id="MBD2864748.1"/>
    </source>
</evidence>
<proteinExistence type="predicted"/>
<sequence length="117" mass="12679">MRSAKRPFLLVGSRARSAHEPIRMFAEVWRCGIANSSGAVGIVPDSHPLMLSGFGEGCNPFSGIARKGRCRAGYRDFLAVLGNVNSILSNWIDGFSEYDRSGLRTASSGMQTRVGRT</sequence>
<dbReference type="EMBL" id="JACXJA010000032">
    <property type="protein sequence ID" value="MBD2864748.1"/>
    <property type="molecule type" value="Genomic_DNA"/>
</dbReference>
<dbReference type="AlphaFoldDB" id="A0A927CB19"/>
<organism evidence="2 3">
    <name type="scientific">Paenibacillus oceani</name>
    <dbReference type="NCBI Taxonomy" id="2772510"/>
    <lineage>
        <taxon>Bacteria</taxon>
        <taxon>Bacillati</taxon>
        <taxon>Bacillota</taxon>
        <taxon>Bacilli</taxon>
        <taxon>Bacillales</taxon>
        <taxon>Paenibacillaceae</taxon>
        <taxon>Paenibacillus</taxon>
    </lineage>
</organism>
<gene>
    <name evidence="2" type="ORF">IDH45_22465</name>
</gene>
<protein>
    <recommendedName>
        <fullName evidence="1">Thiamine pyrophosphate enzyme central domain-containing protein</fullName>
    </recommendedName>
</protein>
<dbReference type="InterPro" id="IPR029035">
    <property type="entry name" value="DHS-like_NAD/FAD-binding_dom"/>
</dbReference>
<reference evidence="2" key="1">
    <citation type="submission" date="2020-09" db="EMBL/GenBank/DDBJ databases">
        <title>A novel bacterium of genus Paenibacillus, isolated from South China Sea.</title>
        <authorList>
            <person name="Huang H."/>
            <person name="Mo K."/>
            <person name="Hu Y."/>
        </authorList>
    </citation>
    <scope>NUCLEOTIDE SEQUENCE</scope>
    <source>
        <strain evidence="2">IB182363</strain>
    </source>
</reference>
<dbReference type="GO" id="GO:0000287">
    <property type="term" value="F:magnesium ion binding"/>
    <property type="evidence" value="ECO:0007669"/>
    <property type="project" value="InterPro"/>
</dbReference>
<dbReference type="GO" id="GO:0030976">
    <property type="term" value="F:thiamine pyrophosphate binding"/>
    <property type="evidence" value="ECO:0007669"/>
    <property type="project" value="InterPro"/>
</dbReference>
<dbReference type="SUPFAM" id="SSF52467">
    <property type="entry name" value="DHS-like NAD/FAD-binding domain"/>
    <property type="match status" value="1"/>
</dbReference>
<dbReference type="InterPro" id="IPR012000">
    <property type="entry name" value="Thiamin_PyroP_enz_cen_dom"/>
</dbReference>
<evidence type="ECO:0000313" key="3">
    <source>
        <dbReference type="Proteomes" id="UP000639396"/>
    </source>
</evidence>
<evidence type="ECO:0000259" key="1">
    <source>
        <dbReference type="Pfam" id="PF00205"/>
    </source>
</evidence>
<dbReference type="Proteomes" id="UP000639396">
    <property type="component" value="Unassembled WGS sequence"/>
</dbReference>
<keyword evidence="3" id="KW-1185">Reference proteome</keyword>
<dbReference type="Pfam" id="PF00205">
    <property type="entry name" value="TPP_enzyme_M"/>
    <property type="match status" value="1"/>
</dbReference>
<dbReference type="Gene3D" id="3.40.50.1220">
    <property type="entry name" value="TPP-binding domain"/>
    <property type="match status" value="1"/>
</dbReference>
<feature type="domain" description="Thiamine pyrophosphate enzyme central" evidence="1">
    <location>
        <begin position="2"/>
        <end position="59"/>
    </location>
</feature>
<accession>A0A927CB19</accession>
<comment type="caution">
    <text evidence="2">The sequence shown here is derived from an EMBL/GenBank/DDBJ whole genome shotgun (WGS) entry which is preliminary data.</text>
</comment>
<name>A0A927CB19_9BACL</name>